<dbReference type="EMBL" id="CP136051">
    <property type="protein sequence ID" value="WOK06687.1"/>
    <property type="molecule type" value="Genomic_DNA"/>
</dbReference>
<organism evidence="1 2">
    <name type="scientific">Imperialibacter roseus</name>
    <dbReference type="NCBI Taxonomy" id="1324217"/>
    <lineage>
        <taxon>Bacteria</taxon>
        <taxon>Pseudomonadati</taxon>
        <taxon>Bacteroidota</taxon>
        <taxon>Cytophagia</taxon>
        <taxon>Cytophagales</taxon>
        <taxon>Flammeovirgaceae</taxon>
        <taxon>Imperialibacter</taxon>
    </lineage>
</organism>
<name>A0ABZ0IQ99_9BACT</name>
<dbReference type="Proteomes" id="UP001302349">
    <property type="component" value="Chromosome"/>
</dbReference>
<sequence>MLSRKNSLISGIIIFIYFFPQTFYGQEVNIGNALSSENALLNIGSDKGILLPRLTSGQRTAIPSPANGLIVYDIEQHCYYYYNGRSGWEAMKPVPAGTITMWYSTNISASFNLGTGLGTGHMAGWALCDGQNGRPNLKEKFVVGYSGSGDYAAIKAPGGQASVALGVDNLPIHTHTITDPGHNHTVTLPANTSHTHTISYSSSSFGATFGRADDHLSTIAYRDGGTTVDYDVTTGNGSFTASMDPASANISLQNNGSGAAFDNRPPFYVLVYIMKL</sequence>
<accession>A0ABZ0IQ99</accession>
<reference evidence="1 2" key="1">
    <citation type="journal article" date="2023" name="Microbiol. Resour. Announc.">
        <title>Complete Genome Sequence of Imperialibacter roseus strain P4T.</title>
        <authorList>
            <person name="Tizabi D.R."/>
            <person name="Bachvaroff T."/>
            <person name="Hill R.T."/>
        </authorList>
    </citation>
    <scope>NUCLEOTIDE SEQUENCE [LARGE SCALE GENOMIC DNA]</scope>
    <source>
        <strain evidence="1 2">P4T</strain>
    </source>
</reference>
<dbReference type="SUPFAM" id="SSF88874">
    <property type="entry name" value="Receptor-binding domain of short tail fibre protein gp12"/>
    <property type="match status" value="1"/>
</dbReference>
<proteinExistence type="predicted"/>
<gene>
    <name evidence="1" type="ORF">RT717_26800</name>
</gene>
<evidence type="ECO:0000313" key="1">
    <source>
        <dbReference type="EMBL" id="WOK06687.1"/>
    </source>
</evidence>
<dbReference type="RefSeq" id="WP_317489394.1">
    <property type="nucleotide sequence ID" value="NZ_CP136051.1"/>
</dbReference>
<evidence type="ECO:0000313" key="2">
    <source>
        <dbReference type="Proteomes" id="UP001302349"/>
    </source>
</evidence>
<evidence type="ECO:0008006" key="3">
    <source>
        <dbReference type="Google" id="ProtNLM"/>
    </source>
</evidence>
<keyword evidence="2" id="KW-1185">Reference proteome</keyword>
<protein>
    <recommendedName>
        <fullName evidence="3">Phage tail collar domain-containing protein</fullName>
    </recommendedName>
</protein>